<dbReference type="AlphaFoldDB" id="A0A0F9HMA0"/>
<dbReference type="InterPro" id="IPR014710">
    <property type="entry name" value="RmlC-like_jellyroll"/>
</dbReference>
<comment type="caution">
    <text evidence="1">The sequence shown here is derived from an EMBL/GenBank/DDBJ whole genome shotgun (WGS) entry which is preliminary data.</text>
</comment>
<dbReference type="Gene3D" id="2.60.120.10">
    <property type="entry name" value="Jelly Rolls"/>
    <property type="match status" value="1"/>
</dbReference>
<reference evidence="1" key="1">
    <citation type="journal article" date="2015" name="Nature">
        <title>Complex archaea that bridge the gap between prokaryotes and eukaryotes.</title>
        <authorList>
            <person name="Spang A."/>
            <person name="Saw J.H."/>
            <person name="Jorgensen S.L."/>
            <person name="Zaremba-Niedzwiedzka K."/>
            <person name="Martijn J."/>
            <person name="Lind A.E."/>
            <person name="van Eijk R."/>
            <person name="Schleper C."/>
            <person name="Guy L."/>
            <person name="Ettema T.J."/>
        </authorList>
    </citation>
    <scope>NUCLEOTIDE SEQUENCE</scope>
</reference>
<name>A0A0F9HMA0_9ZZZZ</name>
<organism evidence="1">
    <name type="scientific">marine sediment metagenome</name>
    <dbReference type="NCBI Taxonomy" id="412755"/>
    <lineage>
        <taxon>unclassified sequences</taxon>
        <taxon>metagenomes</taxon>
        <taxon>ecological metagenomes</taxon>
    </lineage>
</organism>
<accession>A0A0F9HMA0</accession>
<proteinExistence type="predicted"/>
<evidence type="ECO:0000313" key="1">
    <source>
        <dbReference type="EMBL" id="KKL76257.1"/>
    </source>
</evidence>
<sequence length="26" mass="2936">MSEFKNVTVTKKANVYFDGKVTSRSV</sequence>
<dbReference type="EMBL" id="LAZR01024104">
    <property type="protein sequence ID" value="KKL76257.1"/>
    <property type="molecule type" value="Genomic_DNA"/>
</dbReference>
<gene>
    <name evidence="1" type="ORF">LCGC14_2046730</name>
</gene>
<protein>
    <submittedName>
        <fullName evidence="1">Uncharacterized protein</fullName>
    </submittedName>
</protein>
<feature type="non-terminal residue" evidence="1">
    <location>
        <position position="26"/>
    </location>
</feature>